<dbReference type="RefSeq" id="WP_129031827.1">
    <property type="nucleotide sequence ID" value="NZ_QXIL01000005.1"/>
</dbReference>
<dbReference type="OrthoDB" id="2249706at2"/>
<comment type="caution">
    <text evidence="3">The sequence shown here is derived from an EMBL/GenBank/DDBJ whole genome shotgun (WGS) entry which is preliminary data.</text>
</comment>
<keyword evidence="2" id="KW-0812">Transmembrane</keyword>
<evidence type="ECO:0000313" key="3">
    <source>
        <dbReference type="EMBL" id="RXI79289.1"/>
    </source>
</evidence>
<proteinExistence type="predicted"/>
<feature type="compositionally biased region" description="Basic and acidic residues" evidence="1">
    <location>
        <begin position="1"/>
        <end position="23"/>
    </location>
</feature>
<evidence type="ECO:0000256" key="2">
    <source>
        <dbReference type="SAM" id="Phobius"/>
    </source>
</evidence>
<evidence type="ECO:0000256" key="1">
    <source>
        <dbReference type="SAM" id="MobiDB-lite"/>
    </source>
</evidence>
<keyword evidence="4" id="KW-1185">Reference proteome</keyword>
<keyword evidence="2" id="KW-0472">Membrane</keyword>
<accession>A0A4Q0VLC5</accession>
<sequence length="96" mass="11534">MRNDWQSDDDQPKTRADYRREQEQANQSHQRRRGQDVRPDSPVTDNPQGLEQNGDTAPLSQSEYKQRRLGRRLNWVIFWLVVLIITVYIILFFVEF</sequence>
<feature type="transmembrane region" description="Helical" evidence="2">
    <location>
        <begin position="73"/>
        <end position="94"/>
    </location>
</feature>
<feature type="region of interest" description="Disordered" evidence="1">
    <location>
        <begin position="1"/>
        <end position="61"/>
    </location>
</feature>
<reference evidence="3 4" key="1">
    <citation type="submission" date="2018-08" db="EMBL/GenBank/DDBJ databases">
        <title>Lactobacillus suantsai sp. nov., isolated from traditional fermented suan-tsai in Taiwan.</title>
        <authorList>
            <person name="Huang C.-H."/>
        </authorList>
    </citation>
    <scope>NUCLEOTIDE SEQUENCE [LARGE SCALE GENOMIC DNA]</scope>
    <source>
        <strain evidence="3 4">BCRC 12945</strain>
    </source>
</reference>
<dbReference type="Proteomes" id="UP000290602">
    <property type="component" value="Unassembled WGS sequence"/>
</dbReference>
<evidence type="ECO:0000313" key="4">
    <source>
        <dbReference type="Proteomes" id="UP000290602"/>
    </source>
</evidence>
<dbReference type="AlphaFoldDB" id="A0A4Q0VLC5"/>
<feature type="compositionally biased region" description="Polar residues" evidence="1">
    <location>
        <begin position="43"/>
        <end position="61"/>
    </location>
</feature>
<dbReference type="EMBL" id="QXIL01000005">
    <property type="protein sequence ID" value="RXI79289.1"/>
    <property type="molecule type" value="Genomic_DNA"/>
</dbReference>
<gene>
    <name evidence="3" type="ORF">DXH47_04125</name>
</gene>
<keyword evidence="2" id="KW-1133">Transmembrane helix</keyword>
<name>A0A4Q0VLC5_9LACO</name>
<organism evidence="3 4">
    <name type="scientific">Levilactobacillus suantsaii</name>
    <dbReference type="NCBI Taxonomy" id="2292255"/>
    <lineage>
        <taxon>Bacteria</taxon>
        <taxon>Bacillati</taxon>
        <taxon>Bacillota</taxon>
        <taxon>Bacilli</taxon>
        <taxon>Lactobacillales</taxon>
        <taxon>Lactobacillaceae</taxon>
        <taxon>Levilactobacillus</taxon>
    </lineage>
</organism>
<protein>
    <submittedName>
        <fullName evidence="3">Uncharacterized protein</fullName>
    </submittedName>
</protein>